<proteinExistence type="inferred from homology"/>
<protein>
    <recommendedName>
        <fullName evidence="14">Bifunctional adenosylcobalamin biosynthesis protein</fullName>
        <ecNumber evidence="14">2.7.1.156</ecNumber>
        <ecNumber evidence="14">2.7.7.62</ecNumber>
    </recommendedName>
</protein>
<comment type="catalytic activity">
    <reaction evidence="3">
        <text>adenosylcob(III)inamide + GTP = adenosylcob(III)inamide phosphate + GDP + H(+)</text>
        <dbReference type="Rhea" id="RHEA:15765"/>
        <dbReference type="ChEBI" id="CHEBI:2480"/>
        <dbReference type="ChEBI" id="CHEBI:15378"/>
        <dbReference type="ChEBI" id="CHEBI:37565"/>
        <dbReference type="ChEBI" id="CHEBI:58189"/>
        <dbReference type="ChEBI" id="CHEBI:58502"/>
        <dbReference type="EC" id="2.7.1.156"/>
    </reaction>
</comment>
<feature type="active site" description="GMP-histidine intermediate" evidence="15">
    <location>
        <position position="59"/>
    </location>
</feature>
<evidence type="ECO:0000256" key="1">
    <source>
        <dbReference type="ARBA" id="ARBA00000312"/>
    </source>
</evidence>
<comment type="similarity">
    <text evidence="7 14">Belongs to the CobU/CobP family.</text>
</comment>
<dbReference type="Gene3D" id="3.40.50.300">
    <property type="entry name" value="P-loop containing nucleotide triphosphate hydrolases"/>
    <property type="match status" value="1"/>
</dbReference>
<evidence type="ECO:0000256" key="6">
    <source>
        <dbReference type="ARBA" id="ARBA00005159"/>
    </source>
</evidence>
<sequence length="185" mass="19861">MPDGDTDRSGGRTALVLGGARSGKSRFAEQLVLSARLPTLYVATAEARDGEMSERIAQHRARRDASWTTREQPLDLVGALAGAEGRAVLVDCLTLWLSNLLEAGRDPVAEGERLAAALGAMATPVVLVSNEVGSGIVPMNALARRFADEQGRLNQRIARAVRNVFFVAAGQPLRLKPRTEPEYSL</sequence>
<evidence type="ECO:0000256" key="3">
    <source>
        <dbReference type="ARBA" id="ARBA00001522"/>
    </source>
</evidence>
<gene>
    <name evidence="17" type="ORF">GGR25_000426</name>
</gene>
<evidence type="ECO:0000256" key="11">
    <source>
        <dbReference type="ARBA" id="ARBA00022777"/>
    </source>
</evidence>
<dbReference type="GO" id="GO:0043752">
    <property type="term" value="F:adenosylcobinamide kinase activity"/>
    <property type="evidence" value="ECO:0007669"/>
    <property type="project" value="UniProtKB-EC"/>
</dbReference>
<dbReference type="GO" id="GO:0008820">
    <property type="term" value="F:cobinamide phosphate guanylyltransferase activity"/>
    <property type="evidence" value="ECO:0007669"/>
    <property type="project" value="UniProtKB-UniRule"/>
</dbReference>
<comment type="pathway">
    <text evidence="5 14">Cofactor biosynthesis; adenosylcobalamin biosynthesis; adenosylcobalamin from cob(II)yrinate a,c-diamide: step 6/7.</text>
</comment>
<evidence type="ECO:0000256" key="12">
    <source>
        <dbReference type="ARBA" id="ARBA00022840"/>
    </source>
</evidence>
<evidence type="ECO:0000256" key="4">
    <source>
        <dbReference type="ARBA" id="ARBA00003889"/>
    </source>
</evidence>
<dbReference type="PIRSF" id="PIRSF006135">
    <property type="entry name" value="CobU"/>
    <property type="match status" value="1"/>
</dbReference>
<dbReference type="Proteomes" id="UP000553963">
    <property type="component" value="Unassembled WGS sequence"/>
</dbReference>
<keyword evidence="11 14" id="KW-0418">Kinase</keyword>
<dbReference type="SUPFAM" id="SSF52540">
    <property type="entry name" value="P-loop containing nucleoside triphosphate hydrolases"/>
    <property type="match status" value="1"/>
</dbReference>
<dbReference type="EC" id="2.7.7.62" evidence="14"/>
<dbReference type="PANTHER" id="PTHR34848:SF1">
    <property type="entry name" value="BIFUNCTIONAL ADENOSYLCOBALAMIN BIOSYNTHESIS PROTEIN COBU"/>
    <property type="match status" value="1"/>
</dbReference>
<evidence type="ECO:0000256" key="9">
    <source>
        <dbReference type="ARBA" id="ARBA00022679"/>
    </source>
</evidence>
<evidence type="ECO:0000313" key="17">
    <source>
        <dbReference type="EMBL" id="MBB3929407.1"/>
    </source>
</evidence>
<dbReference type="InterPro" id="IPR003203">
    <property type="entry name" value="CobU/CobP"/>
</dbReference>
<dbReference type="GO" id="GO:0009236">
    <property type="term" value="P:cobalamin biosynthetic process"/>
    <property type="evidence" value="ECO:0007669"/>
    <property type="project" value="UniProtKB-UniRule"/>
</dbReference>
<evidence type="ECO:0000313" key="18">
    <source>
        <dbReference type="Proteomes" id="UP000553963"/>
    </source>
</evidence>
<dbReference type="GO" id="GO:0005525">
    <property type="term" value="F:GTP binding"/>
    <property type="evidence" value="ECO:0007669"/>
    <property type="project" value="UniProtKB-UniRule"/>
</dbReference>
<evidence type="ECO:0000256" key="10">
    <source>
        <dbReference type="ARBA" id="ARBA00022741"/>
    </source>
</evidence>
<keyword evidence="10 14" id="KW-0547">Nucleotide-binding</keyword>
<organism evidence="17 18">
    <name type="scientific">Kaistia hirudinis</name>
    <dbReference type="NCBI Taxonomy" id="1293440"/>
    <lineage>
        <taxon>Bacteria</taxon>
        <taxon>Pseudomonadati</taxon>
        <taxon>Pseudomonadota</taxon>
        <taxon>Alphaproteobacteria</taxon>
        <taxon>Hyphomicrobiales</taxon>
        <taxon>Kaistiaceae</taxon>
        <taxon>Kaistia</taxon>
    </lineage>
</organism>
<evidence type="ECO:0000256" key="8">
    <source>
        <dbReference type="ARBA" id="ARBA00022573"/>
    </source>
</evidence>
<dbReference type="NCBIfam" id="NF004469">
    <property type="entry name" value="PRK05800.1"/>
    <property type="match status" value="1"/>
</dbReference>
<keyword evidence="13 14" id="KW-0342">GTP-binding</keyword>
<feature type="binding site" evidence="16">
    <location>
        <position position="91"/>
    </location>
    <ligand>
        <name>GTP</name>
        <dbReference type="ChEBI" id="CHEBI:37565"/>
    </ligand>
</feature>
<evidence type="ECO:0000256" key="13">
    <source>
        <dbReference type="ARBA" id="ARBA00023134"/>
    </source>
</evidence>
<comment type="catalytic activity">
    <reaction evidence="2 14">
        <text>adenosylcob(III)inamide phosphate + GTP + H(+) = adenosylcob(III)inamide-GDP + diphosphate</text>
        <dbReference type="Rhea" id="RHEA:22712"/>
        <dbReference type="ChEBI" id="CHEBI:15378"/>
        <dbReference type="ChEBI" id="CHEBI:33019"/>
        <dbReference type="ChEBI" id="CHEBI:37565"/>
        <dbReference type="ChEBI" id="CHEBI:58502"/>
        <dbReference type="ChEBI" id="CHEBI:60487"/>
        <dbReference type="EC" id="2.7.7.62"/>
    </reaction>
</comment>
<comment type="caution">
    <text evidence="17">The sequence shown here is derived from an EMBL/GenBank/DDBJ whole genome shotgun (WGS) entry which is preliminary data.</text>
</comment>
<evidence type="ECO:0000256" key="16">
    <source>
        <dbReference type="PIRSR" id="PIRSR006135-2"/>
    </source>
</evidence>
<comment type="pathway">
    <text evidence="6 14">Cofactor biosynthesis; adenosylcobalamin biosynthesis; adenosylcobalamin from cob(II)yrinate a,c-diamide: step 5/7.</text>
</comment>
<dbReference type="AlphaFoldDB" id="A0A840AK51"/>
<keyword evidence="17" id="KW-0548">Nucleotidyltransferase</keyword>
<reference evidence="17 18" key="1">
    <citation type="submission" date="2020-08" db="EMBL/GenBank/DDBJ databases">
        <title>Genomic Encyclopedia of Type Strains, Phase IV (KMG-IV): sequencing the most valuable type-strain genomes for metagenomic binning, comparative biology and taxonomic classification.</title>
        <authorList>
            <person name="Goeker M."/>
        </authorList>
    </citation>
    <scope>NUCLEOTIDE SEQUENCE [LARGE SCALE GENOMIC DNA]</scope>
    <source>
        <strain evidence="17 18">DSM 25966</strain>
    </source>
</reference>
<feature type="binding site" evidence="16">
    <location>
        <begin position="60"/>
        <end position="63"/>
    </location>
    <ligand>
        <name>GTP</name>
        <dbReference type="ChEBI" id="CHEBI:37565"/>
    </ligand>
</feature>
<dbReference type="RefSeq" id="WP_183397069.1">
    <property type="nucleotide sequence ID" value="NZ_JACIDS010000001.1"/>
</dbReference>
<accession>A0A840AK51</accession>
<evidence type="ECO:0000256" key="15">
    <source>
        <dbReference type="PIRSR" id="PIRSR006135-1"/>
    </source>
</evidence>
<keyword evidence="8 14" id="KW-0169">Cobalamin biosynthesis</keyword>
<name>A0A840AK51_9HYPH</name>
<dbReference type="Pfam" id="PF02283">
    <property type="entry name" value="CobU"/>
    <property type="match status" value="1"/>
</dbReference>
<dbReference type="UniPathway" id="UPA00148">
    <property type="reaction ID" value="UER00236"/>
</dbReference>
<keyword evidence="9 14" id="KW-0808">Transferase</keyword>
<comment type="catalytic activity">
    <reaction evidence="1 14">
        <text>adenosylcob(III)inamide + ATP = adenosylcob(III)inamide phosphate + ADP + H(+)</text>
        <dbReference type="Rhea" id="RHEA:15769"/>
        <dbReference type="ChEBI" id="CHEBI:2480"/>
        <dbReference type="ChEBI" id="CHEBI:15378"/>
        <dbReference type="ChEBI" id="CHEBI:30616"/>
        <dbReference type="ChEBI" id="CHEBI:58502"/>
        <dbReference type="ChEBI" id="CHEBI:456216"/>
        <dbReference type="EC" id="2.7.1.156"/>
    </reaction>
</comment>
<evidence type="ECO:0000256" key="2">
    <source>
        <dbReference type="ARBA" id="ARBA00000711"/>
    </source>
</evidence>
<dbReference type="GO" id="GO:0005524">
    <property type="term" value="F:ATP binding"/>
    <property type="evidence" value="ECO:0007669"/>
    <property type="project" value="UniProtKB-UniRule"/>
</dbReference>
<feature type="binding site" evidence="16">
    <location>
        <begin position="18"/>
        <end position="25"/>
    </location>
    <ligand>
        <name>GTP</name>
        <dbReference type="ChEBI" id="CHEBI:37565"/>
    </ligand>
</feature>
<keyword evidence="12 14" id="KW-0067">ATP-binding</keyword>
<evidence type="ECO:0000256" key="7">
    <source>
        <dbReference type="ARBA" id="ARBA00007490"/>
    </source>
</evidence>
<dbReference type="InterPro" id="IPR027417">
    <property type="entry name" value="P-loop_NTPase"/>
</dbReference>
<dbReference type="EC" id="2.7.1.156" evidence="14"/>
<evidence type="ECO:0000256" key="14">
    <source>
        <dbReference type="PIRNR" id="PIRNR006135"/>
    </source>
</evidence>
<comment type="function">
    <text evidence="4 14">Catalyzes ATP-dependent phosphorylation of adenosylcobinamide and addition of GMP to adenosylcobinamide phosphate.</text>
</comment>
<dbReference type="EMBL" id="JACIDS010000001">
    <property type="protein sequence ID" value="MBB3929407.1"/>
    <property type="molecule type" value="Genomic_DNA"/>
</dbReference>
<feature type="binding site" evidence="16">
    <location>
        <position position="71"/>
    </location>
    <ligand>
        <name>GTP</name>
        <dbReference type="ChEBI" id="CHEBI:37565"/>
    </ligand>
</feature>
<keyword evidence="18" id="KW-1185">Reference proteome</keyword>
<dbReference type="CDD" id="cd00544">
    <property type="entry name" value="CobU"/>
    <property type="match status" value="1"/>
</dbReference>
<dbReference type="PANTHER" id="PTHR34848">
    <property type="match status" value="1"/>
</dbReference>
<evidence type="ECO:0000256" key="5">
    <source>
        <dbReference type="ARBA" id="ARBA00004692"/>
    </source>
</evidence>
<feature type="binding site" evidence="16">
    <location>
        <begin position="43"/>
        <end position="45"/>
    </location>
    <ligand>
        <name>GTP</name>
        <dbReference type="ChEBI" id="CHEBI:37565"/>
    </ligand>
</feature>